<keyword evidence="3" id="KW-1185">Reference proteome</keyword>
<keyword evidence="1" id="KW-0812">Transmembrane</keyword>
<reference evidence="2 3" key="1">
    <citation type="submission" date="2015-07" db="EMBL/GenBank/DDBJ databases">
        <authorList>
            <person name="Voget S."/>
            <person name="Dogs M."/>
            <person name="Brinkhoff T.H."/>
            <person name="Daniel R."/>
        </authorList>
    </citation>
    <scope>NUCLEOTIDE SEQUENCE [LARGE SCALE GENOMIC DNA]</scope>
    <source>
        <strain evidence="2 3">B14</strain>
    </source>
</reference>
<evidence type="ECO:0000313" key="3">
    <source>
        <dbReference type="Proteomes" id="UP001318682"/>
    </source>
</evidence>
<evidence type="ECO:0008006" key="4">
    <source>
        <dbReference type="Google" id="ProtNLM"/>
    </source>
</evidence>
<sequence>MKTGPQPDTQKSRLSMKLAQMQTEQEDLMASHMSAFVKTSQTMLNDAQTTMKNDTAHFLFHNRNLFEERIELIKNWMTFSPWIITGIIVTGIVLMMVASWLWTVQLTRSELTELGLTRIDREDGTWVVLDRTKTRLRTCTMGGRSVTCIKIEEN</sequence>
<keyword evidence="1" id="KW-0472">Membrane</keyword>
<gene>
    <name evidence="2" type="ORF">ROLI_025610</name>
</gene>
<organism evidence="2 3">
    <name type="scientific">Roseobacter fucihabitans</name>
    <dbReference type="NCBI Taxonomy" id="1537242"/>
    <lineage>
        <taxon>Bacteria</taxon>
        <taxon>Pseudomonadati</taxon>
        <taxon>Pseudomonadota</taxon>
        <taxon>Alphaproteobacteria</taxon>
        <taxon>Rhodobacterales</taxon>
        <taxon>Roseobacteraceae</taxon>
        <taxon>Roseobacter</taxon>
    </lineage>
</organism>
<dbReference type="EMBL" id="CP143423">
    <property type="protein sequence ID" value="WVX49466.1"/>
    <property type="molecule type" value="Genomic_DNA"/>
</dbReference>
<dbReference type="Proteomes" id="UP001318682">
    <property type="component" value="Chromosome"/>
</dbReference>
<evidence type="ECO:0000313" key="2">
    <source>
        <dbReference type="EMBL" id="WVX49466.1"/>
    </source>
</evidence>
<feature type="transmembrane region" description="Helical" evidence="1">
    <location>
        <begin position="79"/>
        <end position="102"/>
    </location>
</feature>
<protein>
    <recommendedName>
        <fullName evidence="4">MobB</fullName>
    </recommendedName>
</protein>
<accession>A0ABZ2BVV4</accession>
<proteinExistence type="predicted"/>
<keyword evidence="1" id="KW-1133">Transmembrane helix</keyword>
<reference evidence="3" key="2">
    <citation type="submission" date="2024-01" db="EMBL/GenBank/DDBJ databases">
        <title>Roseobacter fucihabitans sp. nov., isolated from the brown alga Fucus spiralis.</title>
        <authorList>
            <person name="Hahnke S."/>
            <person name="Berger M."/>
            <person name="Schlingloff A."/>
            <person name="Athale I."/>
            <person name="Neumann-Schaal M."/>
            <person name="Adenaya A."/>
            <person name="Poehlein A."/>
            <person name="Daniel R."/>
            <person name="Pertersen J."/>
            <person name="Brinkhoff T."/>
        </authorList>
    </citation>
    <scope>NUCLEOTIDE SEQUENCE [LARGE SCALE GENOMIC DNA]</scope>
    <source>
        <strain evidence="3">B14</strain>
    </source>
</reference>
<dbReference type="RefSeq" id="WP_187431745.1">
    <property type="nucleotide sequence ID" value="NZ_CP143423.1"/>
</dbReference>
<name>A0ABZ2BVV4_9RHOB</name>
<evidence type="ECO:0000256" key="1">
    <source>
        <dbReference type="SAM" id="Phobius"/>
    </source>
</evidence>